<evidence type="ECO:0000313" key="1">
    <source>
        <dbReference type="EMBL" id="KAH9300311.1"/>
    </source>
</evidence>
<evidence type="ECO:0000313" key="2">
    <source>
        <dbReference type="Proteomes" id="UP000824469"/>
    </source>
</evidence>
<comment type="caution">
    <text evidence="1">The sequence shown here is derived from an EMBL/GenBank/DDBJ whole genome shotgun (WGS) entry which is preliminary data.</text>
</comment>
<reference evidence="1 2" key="1">
    <citation type="journal article" date="2021" name="Nat. Plants">
        <title>The Taxus genome provides insights into paclitaxel biosynthesis.</title>
        <authorList>
            <person name="Xiong X."/>
            <person name="Gou J."/>
            <person name="Liao Q."/>
            <person name="Li Y."/>
            <person name="Zhou Q."/>
            <person name="Bi G."/>
            <person name="Li C."/>
            <person name="Du R."/>
            <person name="Wang X."/>
            <person name="Sun T."/>
            <person name="Guo L."/>
            <person name="Liang H."/>
            <person name="Lu P."/>
            <person name="Wu Y."/>
            <person name="Zhang Z."/>
            <person name="Ro D.K."/>
            <person name="Shang Y."/>
            <person name="Huang S."/>
            <person name="Yan J."/>
        </authorList>
    </citation>
    <scope>NUCLEOTIDE SEQUENCE [LARGE SCALE GENOMIC DNA]</scope>
    <source>
        <strain evidence="1">Ta-2019</strain>
    </source>
</reference>
<feature type="non-terminal residue" evidence="1">
    <location>
        <position position="70"/>
    </location>
</feature>
<feature type="non-terminal residue" evidence="1">
    <location>
        <position position="1"/>
    </location>
</feature>
<sequence>GITSQGFTSEATFDVESINNLLACREFVRYLMEAGNEYFKLPERLRDERETCEVIGDHTKGPAQDQFQTM</sequence>
<dbReference type="EMBL" id="JAHRHJ020000009">
    <property type="protein sequence ID" value="KAH9300311.1"/>
    <property type="molecule type" value="Genomic_DNA"/>
</dbReference>
<keyword evidence="2" id="KW-1185">Reference proteome</keyword>
<gene>
    <name evidence="1" type="ORF">KI387_011894</name>
</gene>
<protein>
    <submittedName>
        <fullName evidence="1">Uncharacterized protein</fullName>
    </submittedName>
</protein>
<name>A0AA38FGC8_TAXCH</name>
<accession>A0AA38FGC8</accession>
<dbReference type="Proteomes" id="UP000824469">
    <property type="component" value="Unassembled WGS sequence"/>
</dbReference>
<organism evidence="1 2">
    <name type="scientific">Taxus chinensis</name>
    <name type="common">Chinese yew</name>
    <name type="synonym">Taxus wallichiana var. chinensis</name>
    <dbReference type="NCBI Taxonomy" id="29808"/>
    <lineage>
        <taxon>Eukaryota</taxon>
        <taxon>Viridiplantae</taxon>
        <taxon>Streptophyta</taxon>
        <taxon>Embryophyta</taxon>
        <taxon>Tracheophyta</taxon>
        <taxon>Spermatophyta</taxon>
        <taxon>Pinopsida</taxon>
        <taxon>Pinidae</taxon>
        <taxon>Conifers II</taxon>
        <taxon>Cupressales</taxon>
        <taxon>Taxaceae</taxon>
        <taxon>Taxus</taxon>
    </lineage>
</organism>
<dbReference type="AlphaFoldDB" id="A0AA38FGC8"/>
<proteinExistence type="predicted"/>